<evidence type="ECO:0000256" key="5">
    <source>
        <dbReference type="ARBA" id="ARBA00022824"/>
    </source>
</evidence>
<feature type="domain" description="Malectin" evidence="10">
    <location>
        <begin position="178"/>
        <end position="317"/>
    </location>
</feature>
<evidence type="ECO:0000256" key="7">
    <source>
        <dbReference type="ARBA" id="ARBA00023136"/>
    </source>
</evidence>
<keyword evidence="4" id="KW-0732">Signal</keyword>
<keyword evidence="11" id="KW-0614">Plasmid</keyword>
<dbReference type="InterPro" id="IPR039155">
    <property type="entry name" value="MLEC"/>
</dbReference>
<dbReference type="InterPro" id="IPR008979">
    <property type="entry name" value="Galactose-bd-like_sf"/>
</dbReference>
<proteinExistence type="inferred from homology"/>
<evidence type="ECO:0000256" key="3">
    <source>
        <dbReference type="ARBA" id="ARBA00022692"/>
    </source>
</evidence>
<accession>A0ABY4GDZ4</accession>
<dbReference type="SUPFAM" id="SSF49785">
    <property type="entry name" value="Galactose-binding domain-like"/>
    <property type="match status" value="2"/>
</dbReference>
<evidence type="ECO:0000313" key="11">
    <source>
        <dbReference type="EMBL" id="UOQ69145.1"/>
    </source>
</evidence>
<protein>
    <submittedName>
        <fullName evidence="11">Malectin domain-containing carbohydrate-binding protein</fullName>
    </submittedName>
</protein>
<sequence length="435" mass="45639">MDFYGLIDNAKVSAIEIYTVNSTPTTTAVLRLNAGSGQLSTSTGPFAADQYATGGSEFATDQAIAGTEDDALYQSERYGAFTYNLPVANGQYMVKLHFAELYWNSTGQRVFDVRAENTTVLRAYDIVRKVGPLTATTESFPVTVTDGVLSLAFAPGAGGVDQPKVSAIEVLQASPTAVLRLNVGGGQLSTSVGRFSTDQFAYGGTEFATDQPIAGTEDDALYQTERYGTFSYGLPVANGTYTVKLHFAELYWNAPGQRVFDVVAEGSTVLQAYDIVKKVGPLTATTESFSVTVTDGVLALAFAPGAGGVDQPKVSAIEVLSGNSASPVTAARSAASPLAPGAPAKLPVYSAQVKLYPNPSTDGRVTLELPAAFQGEVSYSLVSSLGTTLSQGQCTVSAAGQSVTFDFSPQLSAEGLYYLHLRGAKGQAHVKLLRK</sequence>
<evidence type="ECO:0000259" key="10">
    <source>
        <dbReference type="Pfam" id="PF11721"/>
    </source>
</evidence>
<evidence type="ECO:0000256" key="6">
    <source>
        <dbReference type="ARBA" id="ARBA00022989"/>
    </source>
</evidence>
<dbReference type="PANTHER" id="PTHR13460">
    <property type="match status" value="1"/>
</dbReference>
<evidence type="ECO:0000256" key="9">
    <source>
        <dbReference type="ARBA" id="ARBA00023277"/>
    </source>
</evidence>
<evidence type="ECO:0000256" key="2">
    <source>
        <dbReference type="ARBA" id="ARBA00009141"/>
    </source>
</evidence>
<dbReference type="Proteomes" id="UP000830401">
    <property type="component" value="Plasmid unnamed3"/>
</dbReference>
<keyword evidence="6" id="KW-1133">Transmembrane helix</keyword>
<feature type="domain" description="Malectin" evidence="10">
    <location>
        <begin position="29"/>
        <end position="168"/>
    </location>
</feature>
<comment type="similarity">
    <text evidence="2">Belongs to the malectin family.</text>
</comment>
<dbReference type="RefSeq" id="WP_245126899.1">
    <property type="nucleotide sequence ID" value="NZ_CP095064.1"/>
</dbReference>
<dbReference type="EMBL" id="CP095064">
    <property type="protein sequence ID" value="UOQ69145.1"/>
    <property type="molecule type" value="Genomic_DNA"/>
</dbReference>
<dbReference type="PANTHER" id="PTHR13460:SF0">
    <property type="entry name" value="MALECTIN"/>
    <property type="match status" value="1"/>
</dbReference>
<geneLocation type="plasmid" evidence="11 12">
    <name>unnamed3</name>
</geneLocation>
<evidence type="ECO:0000313" key="12">
    <source>
        <dbReference type="Proteomes" id="UP000830401"/>
    </source>
</evidence>
<dbReference type="Pfam" id="PF11721">
    <property type="entry name" value="Malectin"/>
    <property type="match status" value="2"/>
</dbReference>
<keyword evidence="5" id="KW-0256">Endoplasmic reticulum</keyword>
<comment type="subcellular location">
    <subcellularLocation>
        <location evidence="1">Endoplasmic reticulum membrane</location>
        <topology evidence="1">Single-pass type I membrane protein</topology>
    </subcellularLocation>
</comment>
<keyword evidence="9" id="KW-0119">Carbohydrate metabolism</keyword>
<keyword evidence="3" id="KW-0812">Transmembrane</keyword>
<dbReference type="InterPro" id="IPR021720">
    <property type="entry name" value="Malectin_dom"/>
</dbReference>
<gene>
    <name evidence="11" type="ORF">MUN86_25865</name>
</gene>
<reference evidence="11" key="1">
    <citation type="submission" date="2022-04" db="EMBL/GenBank/DDBJ databases">
        <title>Hymenobacter sp. isolated from the air.</title>
        <authorList>
            <person name="Won M."/>
            <person name="Lee C.-M."/>
            <person name="Woen H.-Y."/>
            <person name="Kwon S.-W."/>
        </authorList>
    </citation>
    <scope>NUCLEOTIDE SEQUENCE</scope>
    <source>
        <strain evidence="11">5420S-77</strain>
        <plasmid evidence="11">unnamed3</plasmid>
    </source>
</reference>
<keyword evidence="8" id="KW-0325">Glycoprotein</keyword>
<keyword evidence="7" id="KW-0472">Membrane</keyword>
<dbReference type="Gene3D" id="2.60.120.430">
    <property type="entry name" value="Galactose-binding lectin"/>
    <property type="match status" value="2"/>
</dbReference>
<organism evidence="11 12">
    <name type="scientific">Hymenobacter volaticus</name>
    <dbReference type="NCBI Taxonomy" id="2932254"/>
    <lineage>
        <taxon>Bacteria</taxon>
        <taxon>Pseudomonadati</taxon>
        <taxon>Bacteroidota</taxon>
        <taxon>Cytophagia</taxon>
        <taxon>Cytophagales</taxon>
        <taxon>Hymenobacteraceae</taxon>
        <taxon>Hymenobacter</taxon>
    </lineage>
</organism>
<name>A0ABY4GDZ4_9BACT</name>
<keyword evidence="12" id="KW-1185">Reference proteome</keyword>
<evidence type="ECO:0000256" key="4">
    <source>
        <dbReference type="ARBA" id="ARBA00022729"/>
    </source>
</evidence>
<evidence type="ECO:0000256" key="8">
    <source>
        <dbReference type="ARBA" id="ARBA00023180"/>
    </source>
</evidence>
<evidence type="ECO:0000256" key="1">
    <source>
        <dbReference type="ARBA" id="ARBA00004115"/>
    </source>
</evidence>